<dbReference type="Proteomes" id="UP001597169">
    <property type="component" value="Unassembled WGS sequence"/>
</dbReference>
<gene>
    <name evidence="1" type="ORF">ACFQ3J_24550</name>
</gene>
<name>A0ABW3QBS1_9BACL</name>
<proteinExistence type="predicted"/>
<reference evidence="2" key="1">
    <citation type="journal article" date="2019" name="Int. J. Syst. Evol. Microbiol.">
        <title>The Global Catalogue of Microorganisms (GCM) 10K type strain sequencing project: providing services to taxonomists for standard genome sequencing and annotation.</title>
        <authorList>
            <consortium name="The Broad Institute Genomics Platform"/>
            <consortium name="The Broad Institute Genome Sequencing Center for Infectious Disease"/>
            <person name="Wu L."/>
            <person name="Ma J."/>
        </authorList>
    </citation>
    <scope>NUCLEOTIDE SEQUENCE [LARGE SCALE GENOMIC DNA]</scope>
    <source>
        <strain evidence="2">CCUG 53519</strain>
    </source>
</reference>
<comment type="caution">
    <text evidence="1">The sequence shown here is derived from an EMBL/GenBank/DDBJ whole genome shotgun (WGS) entry which is preliminary data.</text>
</comment>
<keyword evidence="2" id="KW-1185">Reference proteome</keyword>
<dbReference type="EMBL" id="JBHTKX010000008">
    <property type="protein sequence ID" value="MFD1131295.1"/>
    <property type="molecule type" value="Genomic_DNA"/>
</dbReference>
<protein>
    <submittedName>
        <fullName evidence="1">Uncharacterized protein</fullName>
    </submittedName>
</protein>
<evidence type="ECO:0000313" key="1">
    <source>
        <dbReference type="EMBL" id="MFD1131295.1"/>
    </source>
</evidence>
<evidence type="ECO:0000313" key="2">
    <source>
        <dbReference type="Proteomes" id="UP001597169"/>
    </source>
</evidence>
<sequence>MMKTESLKINATKYSGLPLQSLKFLVKTSAPVDKLRKREVWKEIYYRYFTQGREFNLYSLLRGEPVAFSNTIGWELDTEEVEIPIHHAEDFIKNLIDFIQYVEQKILSSDNLQFHWQLHELAGMQSMIERVRDAKIKDMNTRQKINLFIDKINEARRIALLQIEKAESVVLTTPNDTYNLGEKSHLSIQEEKTALSKQQLVHLKIAISKVNKGQWMEMIKNLRIYYPEDQQKIIRHGVKKYPHDIIEYHPWQAFIENRDIRNPELNMLRALFIGIEKSGLTDWFQHLKLTSVTGFLRYVKDWFFEAEKATEDFFVKLELELLREISEHSSPTVNGEENPAFYESKNLYNDYLLNELEKHYWIVERYENGNMSEMLDYAPGYYEILSEYMANPVRVANLKYSRYGLLQFEMVNDYTKGRLTIIDLYYDLLKKFNRNLAWNEESFLRTGDKFSIAKNVPTKYYSKIKRFFQLPLTLEFDAGCALNEDRPVTNQSSIESVIIYKFIRGVIKTSELRWLYTSEEGYAFFKANTKVFRSSGMFHSHEDYVAEFISEVIPLFDFRDPDQLRRFFQLEFSTKYIYGPYPKIKKEVADRIVRKLHDEVPHELQIVSEFFDGIEEEYTEFEVYDQFDGLSPFELLILQQQGIEIGKEQHFKGYKENLFNTTTHFTPDEVRTRFIIDYYKNYYGS</sequence>
<organism evidence="1 2">
    <name type="scientific">Paenibacillus provencensis</name>
    <dbReference type="NCBI Taxonomy" id="441151"/>
    <lineage>
        <taxon>Bacteria</taxon>
        <taxon>Bacillati</taxon>
        <taxon>Bacillota</taxon>
        <taxon>Bacilli</taxon>
        <taxon>Bacillales</taxon>
        <taxon>Paenibacillaceae</taxon>
        <taxon>Paenibacillus</taxon>
    </lineage>
</organism>
<accession>A0ABW3QBS1</accession>
<dbReference type="RefSeq" id="WP_090727592.1">
    <property type="nucleotide sequence ID" value="NZ_JBHTKX010000008.1"/>
</dbReference>